<proteinExistence type="predicted"/>
<keyword evidence="2" id="KW-1185">Reference proteome</keyword>
<dbReference type="EMBL" id="MU276562">
    <property type="protein sequence ID" value="KAI0038208.1"/>
    <property type="molecule type" value="Genomic_DNA"/>
</dbReference>
<feature type="non-terminal residue" evidence="1">
    <location>
        <position position="1"/>
    </location>
</feature>
<evidence type="ECO:0000313" key="1">
    <source>
        <dbReference type="EMBL" id="KAI0038208.1"/>
    </source>
</evidence>
<gene>
    <name evidence="1" type="ORF">FA95DRAFT_1453831</name>
</gene>
<dbReference type="Proteomes" id="UP000814033">
    <property type="component" value="Unassembled WGS sequence"/>
</dbReference>
<comment type="caution">
    <text evidence="1">The sequence shown here is derived from an EMBL/GenBank/DDBJ whole genome shotgun (WGS) entry which is preliminary data.</text>
</comment>
<name>A0ACB8R2I5_9AGAM</name>
<sequence length="111" mass="12469">VNSARNDWARWLPVLVHAYNSAVHSSTGYTPAFLLFGFEPRGAMDLLNPGTPYVARPTLSNETAAEFVMDLEVHRRHARDAIALAQDKQARSYNRGRRAEIFEPGDLVLMD</sequence>
<protein>
    <submittedName>
        <fullName evidence="1">Uncharacterized protein</fullName>
    </submittedName>
</protein>
<organism evidence="1 2">
    <name type="scientific">Auriscalpium vulgare</name>
    <dbReference type="NCBI Taxonomy" id="40419"/>
    <lineage>
        <taxon>Eukaryota</taxon>
        <taxon>Fungi</taxon>
        <taxon>Dikarya</taxon>
        <taxon>Basidiomycota</taxon>
        <taxon>Agaricomycotina</taxon>
        <taxon>Agaricomycetes</taxon>
        <taxon>Russulales</taxon>
        <taxon>Auriscalpiaceae</taxon>
        <taxon>Auriscalpium</taxon>
    </lineage>
</organism>
<evidence type="ECO:0000313" key="2">
    <source>
        <dbReference type="Proteomes" id="UP000814033"/>
    </source>
</evidence>
<reference evidence="1" key="1">
    <citation type="submission" date="2021-02" db="EMBL/GenBank/DDBJ databases">
        <authorList>
            <consortium name="DOE Joint Genome Institute"/>
            <person name="Ahrendt S."/>
            <person name="Looney B.P."/>
            <person name="Miyauchi S."/>
            <person name="Morin E."/>
            <person name="Drula E."/>
            <person name="Courty P.E."/>
            <person name="Chicoki N."/>
            <person name="Fauchery L."/>
            <person name="Kohler A."/>
            <person name="Kuo A."/>
            <person name="Labutti K."/>
            <person name="Pangilinan J."/>
            <person name="Lipzen A."/>
            <person name="Riley R."/>
            <person name="Andreopoulos W."/>
            <person name="He G."/>
            <person name="Johnson J."/>
            <person name="Barry K.W."/>
            <person name="Grigoriev I.V."/>
            <person name="Nagy L."/>
            <person name="Hibbett D."/>
            <person name="Henrissat B."/>
            <person name="Matheny P.B."/>
            <person name="Labbe J."/>
            <person name="Martin F."/>
        </authorList>
    </citation>
    <scope>NUCLEOTIDE SEQUENCE</scope>
    <source>
        <strain evidence="1">FP105234-sp</strain>
    </source>
</reference>
<accession>A0ACB8R2I5</accession>
<reference evidence="1" key="2">
    <citation type="journal article" date="2022" name="New Phytol.">
        <title>Evolutionary transition to the ectomycorrhizal habit in the genomes of a hyperdiverse lineage of mushroom-forming fungi.</title>
        <authorList>
            <person name="Looney B."/>
            <person name="Miyauchi S."/>
            <person name="Morin E."/>
            <person name="Drula E."/>
            <person name="Courty P.E."/>
            <person name="Kohler A."/>
            <person name="Kuo A."/>
            <person name="LaButti K."/>
            <person name="Pangilinan J."/>
            <person name="Lipzen A."/>
            <person name="Riley R."/>
            <person name="Andreopoulos W."/>
            <person name="He G."/>
            <person name="Johnson J."/>
            <person name="Nolan M."/>
            <person name="Tritt A."/>
            <person name="Barry K.W."/>
            <person name="Grigoriev I.V."/>
            <person name="Nagy L.G."/>
            <person name="Hibbett D."/>
            <person name="Henrissat B."/>
            <person name="Matheny P.B."/>
            <person name="Labbe J."/>
            <person name="Martin F.M."/>
        </authorList>
    </citation>
    <scope>NUCLEOTIDE SEQUENCE</scope>
    <source>
        <strain evidence="1">FP105234-sp</strain>
    </source>
</reference>
<feature type="non-terminal residue" evidence="1">
    <location>
        <position position="111"/>
    </location>
</feature>